<name>A0A098M2Z8_9BACL</name>
<reference evidence="1 2" key="1">
    <citation type="submission" date="2014-08" db="EMBL/GenBank/DDBJ databases">
        <authorList>
            <person name="den Bakker H.C."/>
        </authorList>
    </citation>
    <scope>NUCLEOTIDE SEQUENCE [LARGE SCALE GENOMIC DNA]</scope>
    <source>
        <strain evidence="1 2">DSM 18334</strain>
    </source>
</reference>
<accession>A0A098M2Z8</accession>
<evidence type="ECO:0000313" key="1">
    <source>
        <dbReference type="EMBL" id="KGE16351.1"/>
    </source>
</evidence>
<organism evidence="1 2">
    <name type="scientific">Paenibacillus wynnii</name>
    <dbReference type="NCBI Taxonomy" id="268407"/>
    <lineage>
        <taxon>Bacteria</taxon>
        <taxon>Bacillati</taxon>
        <taxon>Bacillota</taxon>
        <taxon>Bacilli</taxon>
        <taxon>Bacillales</taxon>
        <taxon>Paenibacillaceae</taxon>
        <taxon>Paenibacillus</taxon>
    </lineage>
</organism>
<dbReference type="RefSeq" id="WP_036654094.1">
    <property type="nucleotide sequence ID" value="NZ_JQCR01000003.1"/>
</dbReference>
<dbReference type="EMBL" id="JQCR01000003">
    <property type="protein sequence ID" value="KGE16351.1"/>
    <property type="molecule type" value="Genomic_DNA"/>
</dbReference>
<protein>
    <submittedName>
        <fullName evidence="1">Uncharacterized protein</fullName>
    </submittedName>
</protein>
<comment type="caution">
    <text evidence="1">The sequence shown here is derived from an EMBL/GenBank/DDBJ whole genome shotgun (WGS) entry which is preliminary data.</text>
</comment>
<dbReference type="Proteomes" id="UP000029734">
    <property type="component" value="Unassembled WGS sequence"/>
</dbReference>
<dbReference type="eggNOG" id="ENOG5032FBI">
    <property type="taxonomic scope" value="Bacteria"/>
</dbReference>
<dbReference type="AlphaFoldDB" id="A0A098M2Z8"/>
<keyword evidence="2" id="KW-1185">Reference proteome</keyword>
<sequence length="90" mass="10542">MSLILQSVDMERLECFSKAMQAYNDEANKVCKGLVTVCKKTETDYEWEITYYGKSVFISSDEILKILNQNNDTNYKEKFKELVAWKLRAV</sequence>
<reference evidence="1 2" key="2">
    <citation type="submission" date="2014-10" db="EMBL/GenBank/DDBJ databases">
        <title>Comparative genomics of the Paenibacillus odorifer group.</title>
        <authorList>
            <person name="Tsai Y.-C."/>
            <person name="Martin N."/>
            <person name="Korlach J."/>
            <person name="Wiedmann M."/>
        </authorList>
    </citation>
    <scope>NUCLEOTIDE SEQUENCE [LARGE SCALE GENOMIC DNA]</scope>
    <source>
        <strain evidence="1 2">DSM 18334</strain>
    </source>
</reference>
<proteinExistence type="predicted"/>
<evidence type="ECO:0000313" key="2">
    <source>
        <dbReference type="Proteomes" id="UP000029734"/>
    </source>
</evidence>
<gene>
    <name evidence="1" type="ORF">PWYN_16525</name>
</gene>
<dbReference type="OrthoDB" id="2620773at2"/>